<evidence type="ECO:0000256" key="13">
    <source>
        <dbReference type="SAM" id="Phobius"/>
    </source>
</evidence>
<dbReference type="InterPro" id="IPR044537">
    <property type="entry name" value="Rip2-like"/>
</dbReference>
<dbReference type="Proteomes" id="UP000179279">
    <property type="component" value="Unassembled WGS sequence"/>
</dbReference>
<reference evidence="15 16" key="1">
    <citation type="journal article" date="2016" name="Nat. Commun.">
        <title>Thousands of microbial genomes shed light on interconnected biogeochemical processes in an aquifer system.</title>
        <authorList>
            <person name="Anantharaman K."/>
            <person name="Brown C.T."/>
            <person name="Hug L.A."/>
            <person name="Sharon I."/>
            <person name="Castelle C.J."/>
            <person name="Probst A.J."/>
            <person name="Thomas B.C."/>
            <person name="Singh A."/>
            <person name="Wilkins M.J."/>
            <person name="Karaoz U."/>
            <person name="Brodie E.L."/>
            <person name="Williams K.H."/>
            <person name="Hubbard S.S."/>
            <person name="Banfield J.F."/>
        </authorList>
    </citation>
    <scope>NUCLEOTIDE SEQUENCE [LARGE SCALE GENOMIC DNA]</scope>
</reference>
<evidence type="ECO:0000259" key="14">
    <source>
        <dbReference type="Pfam" id="PF02163"/>
    </source>
</evidence>
<dbReference type="GO" id="GO:0046872">
    <property type="term" value="F:metal ion binding"/>
    <property type="evidence" value="ECO:0007669"/>
    <property type="project" value="UniProtKB-KW"/>
</dbReference>
<evidence type="ECO:0000313" key="16">
    <source>
        <dbReference type="Proteomes" id="UP000179279"/>
    </source>
</evidence>
<evidence type="ECO:0000313" key="15">
    <source>
        <dbReference type="EMBL" id="OGY32398.1"/>
    </source>
</evidence>
<dbReference type="EMBL" id="MHDA01000018">
    <property type="protein sequence ID" value="OGY32398.1"/>
    <property type="molecule type" value="Genomic_DNA"/>
</dbReference>
<evidence type="ECO:0000256" key="9">
    <source>
        <dbReference type="ARBA" id="ARBA00022833"/>
    </source>
</evidence>
<feature type="transmembrane region" description="Helical" evidence="13">
    <location>
        <begin position="183"/>
        <end position="211"/>
    </location>
</feature>
<keyword evidence="7" id="KW-0479">Metal-binding</keyword>
<sequence>MLNFNAANPVEIFLTVLAFLVILSLVITIHEAAHAFSANFLGDPTARLSGRMSLNPIVHIDPLGTLVLPLLLLVFQGPIFGWAKPTPVNPINFQNPRRDSALVAFSGPLSNFALATIFSVIFRLFPDTGFFSQFLFTLVSINLLLGVFNLIPIPPLDGYKVLIGILPKELALRLAVLDSMGPIFLLFFILIFFSFLSPFIFSILRFLLLIFTGTS</sequence>
<evidence type="ECO:0000256" key="12">
    <source>
        <dbReference type="ARBA" id="ARBA00023136"/>
    </source>
</evidence>
<name>A0A1G1WXB3_9BACT</name>
<feature type="transmembrane region" description="Helical" evidence="13">
    <location>
        <begin position="134"/>
        <end position="153"/>
    </location>
</feature>
<evidence type="ECO:0000256" key="2">
    <source>
        <dbReference type="ARBA" id="ARBA00004651"/>
    </source>
</evidence>
<feature type="transmembrane region" description="Helical" evidence="13">
    <location>
        <begin position="12"/>
        <end position="42"/>
    </location>
</feature>
<dbReference type="InterPro" id="IPR008915">
    <property type="entry name" value="Peptidase_M50"/>
</dbReference>
<accession>A0A1G1WXB3</accession>
<comment type="caution">
    <text evidence="15">The sequence shown here is derived from an EMBL/GenBank/DDBJ whole genome shotgun (WGS) entry which is preliminary data.</text>
</comment>
<evidence type="ECO:0000256" key="3">
    <source>
        <dbReference type="ARBA" id="ARBA00007931"/>
    </source>
</evidence>
<comment type="subcellular location">
    <subcellularLocation>
        <location evidence="2">Cell membrane</location>
        <topology evidence="2">Multi-pass membrane protein</topology>
    </subcellularLocation>
</comment>
<evidence type="ECO:0000256" key="1">
    <source>
        <dbReference type="ARBA" id="ARBA00001947"/>
    </source>
</evidence>
<evidence type="ECO:0000256" key="10">
    <source>
        <dbReference type="ARBA" id="ARBA00022989"/>
    </source>
</evidence>
<keyword evidence="5" id="KW-0645">Protease</keyword>
<comment type="cofactor">
    <cofactor evidence="1">
        <name>Zn(2+)</name>
        <dbReference type="ChEBI" id="CHEBI:29105"/>
    </cofactor>
</comment>
<dbReference type="PANTHER" id="PTHR35864:SF1">
    <property type="entry name" value="ZINC METALLOPROTEASE YWHC-RELATED"/>
    <property type="match status" value="1"/>
</dbReference>
<dbReference type="PANTHER" id="PTHR35864">
    <property type="entry name" value="ZINC METALLOPROTEASE MJ0611-RELATED"/>
    <property type="match status" value="1"/>
</dbReference>
<dbReference type="Pfam" id="PF02163">
    <property type="entry name" value="Peptidase_M50"/>
    <property type="match status" value="1"/>
</dbReference>
<proteinExistence type="inferred from homology"/>
<evidence type="ECO:0000256" key="11">
    <source>
        <dbReference type="ARBA" id="ARBA00023049"/>
    </source>
</evidence>
<feature type="transmembrane region" description="Helical" evidence="13">
    <location>
        <begin position="63"/>
        <end position="83"/>
    </location>
</feature>
<keyword evidence="6 13" id="KW-0812">Transmembrane</keyword>
<keyword evidence="9" id="KW-0862">Zinc</keyword>
<feature type="transmembrane region" description="Helical" evidence="13">
    <location>
        <begin position="103"/>
        <end position="122"/>
    </location>
</feature>
<keyword evidence="12 13" id="KW-0472">Membrane</keyword>
<keyword evidence="10 13" id="KW-1133">Transmembrane helix</keyword>
<evidence type="ECO:0000256" key="4">
    <source>
        <dbReference type="ARBA" id="ARBA00022475"/>
    </source>
</evidence>
<comment type="similarity">
    <text evidence="3">Belongs to the peptidase M50B family.</text>
</comment>
<dbReference type="InterPro" id="IPR052348">
    <property type="entry name" value="Metallopeptidase_M50B"/>
</dbReference>
<protein>
    <recommendedName>
        <fullName evidence="14">Peptidase M50 domain-containing protein</fullName>
    </recommendedName>
</protein>
<organism evidence="15 16">
    <name type="scientific">Candidatus Woykebacteria bacterium RIFCSPLOWO2_01_FULL_41_12</name>
    <dbReference type="NCBI Taxonomy" id="1802604"/>
    <lineage>
        <taxon>Bacteria</taxon>
        <taxon>Candidatus Woykeibacteriota</taxon>
    </lineage>
</organism>
<evidence type="ECO:0000256" key="6">
    <source>
        <dbReference type="ARBA" id="ARBA00022692"/>
    </source>
</evidence>
<dbReference type="GO" id="GO:0006508">
    <property type="term" value="P:proteolysis"/>
    <property type="evidence" value="ECO:0007669"/>
    <property type="project" value="UniProtKB-KW"/>
</dbReference>
<dbReference type="CDD" id="cd06158">
    <property type="entry name" value="S2P-M50_like_1"/>
    <property type="match status" value="1"/>
</dbReference>
<keyword evidence="11" id="KW-0482">Metalloprotease</keyword>
<dbReference type="GO" id="GO:0008237">
    <property type="term" value="F:metallopeptidase activity"/>
    <property type="evidence" value="ECO:0007669"/>
    <property type="project" value="UniProtKB-KW"/>
</dbReference>
<dbReference type="GO" id="GO:0005886">
    <property type="term" value="C:plasma membrane"/>
    <property type="evidence" value="ECO:0007669"/>
    <property type="project" value="UniProtKB-SubCell"/>
</dbReference>
<feature type="domain" description="Peptidase M50" evidence="14">
    <location>
        <begin position="129"/>
        <end position="167"/>
    </location>
</feature>
<evidence type="ECO:0000256" key="8">
    <source>
        <dbReference type="ARBA" id="ARBA00022801"/>
    </source>
</evidence>
<gene>
    <name evidence="15" type="ORF">A3A57_00545</name>
</gene>
<evidence type="ECO:0000256" key="7">
    <source>
        <dbReference type="ARBA" id="ARBA00022723"/>
    </source>
</evidence>
<keyword evidence="8" id="KW-0378">Hydrolase</keyword>
<evidence type="ECO:0000256" key="5">
    <source>
        <dbReference type="ARBA" id="ARBA00022670"/>
    </source>
</evidence>
<dbReference type="AlphaFoldDB" id="A0A1G1WXB3"/>
<keyword evidence="4" id="KW-1003">Cell membrane</keyword>